<accession>A0AAE1A512</accession>
<organism evidence="1 2">
    <name type="scientific">Elysia crispata</name>
    <name type="common">lettuce slug</name>
    <dbReference type="NCBI Taxonomy" id="231223"/>
    <lineage>
        <taxon>Eukaryota</taxon>
        <taxon>Metazoa</taxon>
        <taxon>Spiralia</taxon>
        <taxon>Lophotrochozoa</taxon>
        <taxon>Mollusca</taxon>
        <taxon>Gastropoda</taxon>
        <taxon>Heterobranchia</taxon>
        <taxon>Euthyneura</taxon>
        <taxon>Panpulmonata</taxon>
        <taxon>Sacoglossa</taxon>
        <taxon>Placobranchoidea</taxon>
        <taxon>Plakobranchidae</taxon>
        <taxon>Elysia</taxon>
    </lineage>
</organism>
<reference evidence="1" key="1">
    <citation type="journal article" date="2023" name="G3 (Bethesda)">
        <title>A reference genome for the long-term kleptoplast-retaining sea slug Elysia crispata morphotype clarki.</title>
        <authorList>
            <person name="Eastman K.E."/>
            <person name="Pendleton A.L."/>
            <person name="Shaikh M.A."/>
            <person name="Suttiyut T."/>
            <person name="Ogas R."/>
            <person name="Tomko P."/>
            <person name="Gavelis G."/>
            <person name="Widhalm J.R."/>
            <person name="Wisecaver J.H."/>
        </authorList>
    </citation>
    <scope>NUCLEOTIDE SEQUENCE</scope>
    <source>
        <strain evidence="1">ECLA1</strain>
    </source>
</reference>
<keyword evidence="2" id="KW-1185">Reference proteome</keyword>
<proteinExistence type="predicted"/>
<protein>
    <submittedName>
        <fullName evidence="1">Uncharacterized protein</fullName>
    </submittedName>
</protein>
<comment type="caution">
    <text evidence="1">The sequence shown here is derived from an EMBL/GenBank/DDBJ whole genome shotgun (WGS) entry which is preliminary data.</text>
</comment>
<dbReference type="AlphaFoldDB" id="A0AAE1A512"/>
<name>A0AAE1A512_9GAST</name>
<sequence length="102" mass="11079">MHPDITKLPHLPLHPLPGFSYLLGVSESCGSSLLHPSMPDQRLEIDHPEHGTHDLSLAVHPLQVDLMCCNDEQSIESSRATCMGHLQGSKASLRTSSCSITV</sequence>
<evidence type="ECO:0000313" key="1">
    <source>
        <dbReference type="EMBL" id="KAK3781369.1"/>
    </source>
</evidence>
<evidence type="ECO:0000313" key="2">
    <source>
        <dbReference type="Proteomes" id="UP001283361"/>
    </source>
</evidence>
<dbReference type="EMBL" id="JAWDGP010002624">
    <property type="protein sequence ID" value="KAK3781369.1"/>
    <property type="molecule type" value="Genomic_DNA"/>
</dbReference>
<dbReference type="Proteomes" id="UP001283361">
    <property type="component" value="Unassembled WGS sequence"/>
</dbReference>
<gene>
    <name evidence="1" type="ORF">RRG08_018995</name>
</gene>